<evidence type="ECO:0000313" key="2">
    <source>
        <dbReference type="EMBL" id="TRX95803.1"/>
    </source>
</evidence>
<sequence length="414" mass="45062">MPPTIHIFRSAQAVHNANNKATDTAHSLTDPELTDLGHQQSAALAAELATLDVELVFASPMQRAIQTALTVFETYTRSKRIVLLPDLKDCDPLANSIGSSPDDLLRKFGDARLDFSFMTPDWTDNSPKSRYAFKFAEPRGRSTRLFLRAVAQRYRDTDAHIAVVTHGLYLGYLTNSPTRSYKNAEYRSYYFEQIAGDTEARLIEKPCSIARREKAKSAQKLKGPSIFDLPTIELHNNMSGTHPTTTLCGGPTTTPCGGPTSTPCVGTTSCGGPTLPSCGGPTSPSCGGQQASCAGPIYDKNIFDPGFFNTGDPTSTMNVPTLTESKDTNGSNPAVLNYNFNTPTPMNTVSWGKFQTLCPDLPNKKTTGTPLFNPQSKKQKTTEPVSLFDPPGKEVTEYPPLFNWPGMNNSEKTT</sequence>
<protein>
    <submittedName>
        <fullName evidence="2">Uncharacterized protein</fullName>
    </submittedName>
</protein>
<gene>
    <name evidence="2" type="ORF">FHL15_003357</name>
</gene>
<dbReference type="SMART" id="SM00855">
    <property type="entry name" value="PGAM"/>
    <property type="match status" value="1"/>
</dbReference>
<name>A0A553I6I4_9PEZI</name>
<feature type="region of interest" description="Disordered" evidence="1">
    <location>
        <begin position="365"/>
        <end position="414"/>
    </location>
</feature>
<dbReference type="GO" id="GO:0005737">
    <property type="term" value="C:cytoplasm"/>
    <property type="evidence" value="ECO:0007669"/>
    <property type="project" value="TreeGrafter"/>
</dbReference>
<proteinExistence type="predicted"/>
<comment type="caution">
    <text evidence="2">The sequence shown here is derived from an EMBL/GenBank/DDBJ whole genome shotgun (WGS) entry which is preliminary data.</text>
</comment>
<dbReference type="Gene3D" id="3.40.50.1240">
    <property type="entry name" value="Phosphoglycerate mutase-like"/>
    <property type="match status" value="1"/>
</dbReference>
<dbReference type="InterPro" id="IPR013078">
    <property type="entry name" value="His_Pase_superF_clade-1"/>
</dbReference>
<evidence type="ECO:0000256" key="1">
    <source>
        <dbReference type="SAM" id="MobiDB-lite"/>
    </source>
</evidence>
<organism evidence="2 3">
    <name type="scientific">Xylaria flabelliformis</name>
    <dbReference type="NCBI Taxonomy" id="2512241"/>
    <lineage>
        <taxon>Eukaryota</taxon>
        <taxon>Fungi</taxon>
        <taxon>Dikarya</taxon>
        <taxon>Ascomycota</taxon>
        <taxon>Pezizomycotina</taxon>
        <taxon>Sordariomycetes</taxon>
        <taxon>Xylariomycetidae</taxon>
        <taxon>Xylariales</taxon>
        <taxon>Xylariaceae</taxon>
        <taxon>Xylaria</taxon>
    </lineage>
</organism>
<reference evidence="3" key="1">
    <citation type="submission" date="2019-06" db="EMBL/GenBank/DDBJ databases">
        <title>Draft genome sequence of the griseofulvin-producing fungus Xylaria cubensis strain G536.</title>
        <authorList>
            <person name="Mead M.E."/>
            <person name="Raja H.A."/>
            <person name="Steenwyk J.L."/>
            <person name="Knowles S.L."/>
            <person name="Oberlies N.H."/>
            <person name="Rokas A."/>
        </authorList>
    </citation>
    <scope>NUCLEOTIDE SEQUENCE [LARGE SCALE GENOMIC DNA]</scope>
    <source>
        <strain evidence="3">G536</strain>
    </source>
</reference>
<accession>A0A553I6I4</accession>
<dbReference type="PANTHER" id="PTHR48100">
    <property type="entry name" value="BROAD-SPECIFICITY PHOSPHATASE YOR283W-RELATED"/>
    <property type="match status" value="1"/>
</dbReference>
<dbReference type="PANTHER" id="PTHR48100:SF54">
    <property type="entry name" value="PHOSPHATASE SPAC5H10.03-RELATED"/>
    <property type="match status" value="1"/>
</dbReference>
<dbReference type="SUPFAM" id="SSF53254">
    <property type="entry name" value="Phosphoglycerate mutase-like"/>
    <property type="match status" value="1"/>
</dbReference>
<dbReference type="OrthoDB" id="496981at2759"/>
<dbReference type="InterPro" id="IPR029033">
    <property type="entry name" value="His_PPase_superfam"/>
</dbReference>
<dbReference type="CDD" id="cd07067">
    <property type="entry name" value="HP_PGM_like"/>
    <property type="match status" value="1"/>
</dbReference>
<keyword evidence="3" id="KW-1185">Reference proteome</keyword>
<dbReference type="InterPro" id="IPR050275">
    <property type="entry name" value="PGM_Phosphatase"/>
</dbReference>
<dbReference type="EMBL" id="VFLP01000014">
    <property type="protein sequence ID" value="TRX95803.1"/>
    <property type="molecule type" value="Genomic_DNA"/>
</dbReference>
<dbReference type="Pfam" id="PF00300">
    <property type="entry name" value="His_Phos_1"/>
    <property type="match status" value="1"/>
</dbReference>
<dbReference type="AlphaFoldDB" id="A0A553I6I4"/>
<evidence type="ECO:0000313" key="3">
    <source>
        <dbReference type="Proteomes" id="UP000319160"/>
    </source>
</evidence>
<dbReference type="Proteomes" id="UP000319160">
    <property type="component" value="Unassembled WGS sequence"/>
</dbReference>
<feature type="compositionally biased region" description="Polar residues" evidence="1">
    <location>
        <begin position="365"/>
        <end position="376"/>
    </location>
</feature>
<dbReference type="GO" id="GO:0016791">
    <property type="term" value="F:phosphatase activity"/>
    <property type="evidence" value="ECO:0007669"/>
    <property type="project" value="TreeGrafter"/>
</dbReference>